<dbReference type="EMBL" id="LUUB01000107">
    <property type="protein sequence ID" value="OAF00888.1"/>
    <property type="molecule type" value="Genomic_DNA"/>
</dbReference>
<dbReference type="InterPro" id="IPR054696">
    <property type="entry name" value="GTP-eEF1A_C"/>
</dbReference>
<evidence type="ECO:0000256" key="1">
    <source>
        <dbReference type="ARBA" id="ARBA00001823"/>
    </source>
</evidence>
<evidence type="ECO:0000256" key="14">
    <source>
        <dbReference type="HAMAP-Rule" id="MF_00065"/>
    </source>
</evidence>
<sequence length="611" mass="66141">MGGVLPLRFLTCGSVDDGKSTLIGRLLSETGQVFDDHLKALTIDSRRYGTNGAVVDYSLLLDGLETEREQRITIDVAWRHFSTPRRAFLVADTPGHEQYTRNMATGASGCDVAVILVDAEKGVLPQTRRHTTICALMGIRKIVLAVNKIDLVVFGQDGFERIVREYHAFAGGFSDLDVTCIPLSALYGDNIATRSPRMAWFAGPTLLDYLESVEVQVDLAVRPFRFPVQWVNRPNGSFRGISGTIMSGTIAVGDEVRIALSGQTTRVKQIVGPDGGVASAAAGEAATLVLAADLEVGRGNLVTAVREPATVADQFAAHVIWFSHDPLLPERAYLMRIGTKWVSATITTVKHKLSTATREQLAARTLHVNDIGFCTLATSAPVAFDAYSGNRDTGSFILVDRVTHETLAAGMIAYALRRATNVHFEPLAIDKSARAATKAQTPRVLWFTGLSGAGKSTIARALEASLHRLGRHTMMLDGDNIRLGLNKDLGFTDVDRVENIRRVGEVAKLMTDAGLIVICAFISPFRAERQMVRRLFAPGEFVEIFVDTPLEECVRRDPKGLYGKAAAGLIPNFTGLGSPYERPEAPDLTVTTVGCPLDSIVTAILTACSCT</sequence>
<evidence type="ECO:0000256" key="6">
    <source>
        <dbReference type="ARBA" id="ARBA00022679"/>
    </source>
</evidence>
<dbReference type="SUPFAM" id="SSF50447">
    <property type="entry name" value="Translation proteins"/>
    <property type="match status" value="1"/>
</dbReference>
<keyword evidence="6 14" id="KW-0808">Transferase</keyword>
<gene>
    <name evidence="14" type="primary">cysC</name>
    <name evidence="16" type="ORF">AYJ54_30625</name>
</gene>
<evidence type="ECO:0000256" key="4">
    <source>
        <dbReference type="ARBA" id="ARBA00007237"/>
    </source>
</evidence>
<comment type="subunit">
    <text evidence="5">Sulfate-activating enzymes, NodP and NodQ, may be physically associated.</text>
</comment>
<feature type="active site" description="Phosphoserine intermediate" evidence="14">
    <location>
        <position position="523"/>
    </location>
</feature>
<comment type="catalytic activity">
    <reaction evidence="1 14">
        <text>adenosine 5'-phosphosulfate + ATP = 3'-phosphoadenylyl sulfate + ADP + H(+)</text>
        <dbReference type="Rhea" id="RHEA:24152"/>
        <dbReference type="ChEBI" id="CHEBI:15378"/>
        <dbReference type="ChEBI" id="CHEBI:30616"/>
        <dbReference type="ChEBI" id="CHEBI:58243"/>
        <dbReference type="ChEBI" id="CHEBI:58339"/>
        <dbReference type="ChEBI" id="CHEBI:456216"/>
        <dbReference type="EC" id="2.7.1.25"/>
    </reaction>
</comment>
<dbReference type="CDD" id="cd04095">
    <property type="entry name" value="CysN_NoDQ_III"/>
    <property type="match status" value="1"/>
</dbReference>
<dbReference type="SUPFAM" id="SSF52540">
    <property type="entry name" value="P-loop containing nucleoside triphosphate hydrolases"/>
    <property type="match status" value="2"/>
</dbReference>
<dbReference type="InterPro" id="IPR000795">
    <property type="entry name" value="T_Tr_GTP-bd_dom"/>
</dbReference>
<dbReference type="RefSeq" id="WP_063707919.1">
    <property type="nucleotide sequence ID" value="NZ_LUUB01000107.1"/>
</dbReference>
<evidence type="ECO:0000256" key="10">
    <source>
        <dbReference type="ARBA" id="ARBA00023134"/>
    </source>
</evidence>
<comment type="similarity">
    <text evidence="4">In the N-terminal section; belongs to the TRAFAC class translation factor GTPase superfamily. Classic translation factor GTPase family. CysN/NodQ subfamily.</text>
</comment>
<evidence type="ECO:0000256" key="3">
    <source>
        <dbReference type="ARBA" id="ARBA00005438"/>
    </source>
</evidence>
<comment type="similarity">
    <text evidence="3">In the C-terminal section; belongs to the APS kinase family.</text>
</comment>
<comment type="function">
    <text evidence="14">Catalyzes the synthesis of activated sulfate.</text>
</comment>
<dbReference type="InterPro" id="IPR041757">
    <property type="entry name" value="CysN_GTP-bd"/>
</dbReference>
<dbReference type="Pfam" id="PF22594">
    <property type="entry name" value="GTP-eEF1A_C"/>
    <property type="match status" value="1"/>
</dbReference>
<dbReference type="EC" id="2.7.1.25" evidence="14"/>
<dbReference type="GO" id="GO:0004781">
    <property type="term" value="F:sulfate adenylyltransferase (ATP) activity"/>
    <property type="evidence" value="ECO:0007669"/>
    <property type="project" value="UniProtKB-EC"/>
</dbReference>
<evidence type="ECO:0000256" key="9">
    <source>
        <dbReference type="ARBA" id="ARBA00022840"/>
    </source>
</evidence>
<evidence type="ECO:0000256" key="12">
    <source>
        <dbReference type="ARBA" id="ARBA00024872"/>
    </source>
</evidence>
<keyword evidence="17" id="KW-1185">Reference proteome</keyword>
<comment type="catalytic activity">
    <reaction evidence="13">
        <text>sulfate + ATP + H(+) = adenosine 5'-phosphosulfate + diphosphate</text>
        <dbReference type="Rhea" id="RHEA:18133"/>
        <dbReference type="ChEBI" id="CHEBI:15378"/>
        <dbReference type="ChEBI" id="CHEBI:16189"/>
        <dbReference type="ChEBI" id="CHEBI:30616"/>
        <dbReference type="ChEBI" id="CHEBI:33019"/>
        <dbReference type="ChEBI" id="CHEBI:58243"/>
        <dbReference type="EC" id="2.7.7.4"/>
    </reaction>
</comment>
<evidence type="ECO:0000256" key="8">
    <source>
        <dbReference type="ARBA" id="ARBA00022741"/>
    </source>
</evidence>
<keyword evidence="9 14" id="KW-0067">ATP-binding</keyword>
<feature type="binding site" evidence="14">
    <location>
        <begin position="449"/>
        <end position="456"/>
    </location>
    <ligand>
        <name>ATP</name>
        <dbReference type="ChEBI" id="CHEBI:30616"/>
    </ligand>
</feature>
<dbReference type="InterPro" id="IPR011779">
    <property type="entry name" value="SO4_adenylTrfase_lsu"/>
</dbReference>
<dbReference type="GO" id="GO:0005524">
    <property type="term" value="F:ATP binding"/>
    <property type="evidence" value="ECO:0007669"/>
    <property type="project" value="UniProtKB-UniRule"/>
</dbReference>
<name>A0A176YBG9_9BRAD</name>
<accession>A0A176YBG9</accession>
<dbReference type="SUPFAM" id="SSF50465">
    <property type="entry name" value="EF-Tu/eEF-1alpha/eIF2-gamma C-terminal domain"/>
    <property type="match status" value="1"/>
</dbReference>
<dbReference type="NCBIfam" id="NF003013">
    <property type="entry name" value="PRK03846.1"/>
    <property type="match status" value="1"/>
</dbReference>
<dbReference type="GO" id="GO:0005525">
    <property type="term" value="F:GTP binding"/>
    <property type="evidence" value="ECO:0007669"/>
    <property type="project" value="UniProtKB-KW"/>
</dbReference>
<dbReference type="InterPro" id="IPR009000">
    <property type="entry name" value="Transl_B-barrel_sf"/>
</dbReference>
<comment type="similarity">
    <text evidence="14">Belongs to the APS kinase family.</text>
</comment>
<dbReference type="FunFam" id="3.40.50.300:FF:000119">
    <property type="entry name" value="Sulfate adenylyltransferase subunit 1"/>
    <property type="match status" value="1"/>
</dbReference>
<evidence type="ECO:0000256" key="13">
    <source>
        <dbReference type="ARBA" id="ARBA00049370"/>
    </source>
</evidence>
<dbReference type="NCBIfam" id="TIGR00455">
    <property type="entry name" value="apsK"/>
    <property type="match status" value="1"/>
</dbReference>
<dbReference type="Gene3D" id="2.40.30.10">
    <property type="entry name" value="Translation factors"/>
    <property type="match status" value="2"/>
</dbReference>
<dbReference type="InterPro" id="IPR044139">
    <property type="entry name" value="CysN_NoDQ_III"/>
</dbReference>
<dbReference type="Pfam" id="PF00009">
    <property type="entry name" value="GTP_EFTU"/>
    <property type="match status" value="1"/>
</dbReference>
<proteinExistence type="inferred from homology"/>
<protein>
    <recommendedName>
        <fullName evidence="14">Adenylyl-sulfate kinase</fullName>
        <ecNumber evidence="14">2.7.1.25</ecNumber>
    </recommendedName>
    <alternativeName>
        <fullName evidence="14">APS kinase</fullName>
    </alternativeName>
    <alternativeName>
        <fullName evidence="14">ATP adenosine-5'-phosphosulfate 3'-phosphotransferase</fullName>
    </alternativeName>
    <alternativeName>
        <fullName evidence="14">Adenosine-5'-phosphosulfate kinase</fullName>
    </alternativeName>
</protein>
<comment type="function">
    <text evidence="2">APS kinase catalyzes the synthesis of activated sulfate.</text>
</comment>
<keyword evidence="8 14" id="KW-0547">Nucleotide-binding</keyword>
<evidence type="ECO:0000313" key="16">
    <source>
        <dbReference type="EMBL" id="OAF00888.1"/>
    </source>
</evidence>
<dbReference type="InterPro" id="IPR009001">
    <property type="entry name" value="Transl_elong_EF1A/Init_IF2_C"/>
</dbReference>
<evidence type="ECO:0000256" key="7">
    <source>
        <dbReference type="ARBA" id="ARBA00022695"/>
    </source>
</evidence>
<dbReference type="Pfam" id="PF01583">
    <property type="entry name" value="APS_kinase"/>
    <property type="match status" value="1"/>
</dbReference>
<organism evidence="16 17">
    <name type="scientific">Bradyrhizobium centrolobii</name>
    <dbReference type="NCBI Taxonomy" id="1505087"/>
    <lineage>
        <taxon>Bacteria</taxon>
        <taxon>Pseudomonadati</taxon>
        <taxon>Pseudomonadota</taxon>
        <taxon>Alphaproteobacteria</taxon>
        <taxon>Hyphomicrobiales</taxon>
        <taxon>Nitrobacteraceae</taxon>
        <taxon>Bradyrhizobium</taxon>
    </lineage>
</organism>
<keyword evidence="11" id="KW-0511">Multifunctional enzyme</keyword>
<comment type="caution">
    <text evidence="16">The sequence shown here is derived from an EMBL/GenBank/DDBJ whole genome shotgun (WGS) entry which is preliminary data.</text>
</comment>
<dbReference type="CDD" id="cd04166">
    <property type="entry name" value="CysN_ATPS"/>
    <property type="match status" value="1"/>
</dbReference>
<dbReference type="InterPro" id="IPR002891">
    <property type="entry name" value="APS"/>
</dbReference>
<dbReference type="OrthoDB" id="9804504at2"/>
<dbReference type="STRING" id="1505087.AYJ54_30625"/>
<dbReference type="UniPathway" id="UPA00140">
    <property type="reaction ID" value="UER00205"/>
</dbReference>
<dbReference type="GO" id="GO:0003924">
    <property type="term" value="F:GTPase activity"/>
    <property type="evidence" value="ECO:0007669"/>
    <property type="project" value="InterPro"/>
</dbReference>
<dbReference type="NCBIfam" id="TIGR02034">
    <property type="entry name" value="CysN"/>
    <property type="match status" value="1"/>
</dbReference>
<dbReference type="InterPro" id="IPR059117">
    <property type="entry name" value="APS_kinase_dom"/>
</dbReference>
<dbReference type="GO" id="GO:0070814">
    <property type="term" value="P:hydrogen sulfide biosynthetic process"/>
    <property type="evidence" value="ECO:0007669"/>
    <property type="project" value="UniProtKB-UniRule"/>
</dbReference>
<dbReference type="PANTHER" id="PTHR23115">
    <property type="entry name" value="TRANSLATION FACTOR"/>
    <property type="match status" value="1"/>
</dbReference>
<evidence type="ECO:0000256" key="5">
    <source>
        <dbReference type="ARBA" id="ARBA00011760"/>
    </source>
</evidence>
<keyword evidence="14" id="KW-0597">Phosphoprotein</keyword>
<comment type="function">
    <text evidence="12">Proposed to provide activated sulfate for transfer to Nod factor. ATP sulfurylase may be the GTPase, regulating ATP sulfurylase activity.</text>
</comment>
<dbReference type="CDD" id="cd02027">
    <property type="entry name" value="APSK"/>
    <property type="match status" value="1"/>
</dbReference>
<feature type="domain" description="Tr-type G" evidence="15">
    <location>
        <begin position="4"/>
        <end position="224"/>
    </location>
</feature>
<evidence type="ECO:0000256" key="11">
    <source>
        <dbReference type="ARBA" id="ARBA00023268"/>
    </source>
</evidence>
<reference evidence="16 17" key="1">
    <citation type="submission" date="2016-03" db="EMBL/GenBank/DDBJ databases">
        <title>Draft Genome Sequence of the Strain BR 10245 (Bradyrhizobium sp.) isolated from nodules of Centrolobium paraense.</title>
        <authorList>
            <person name="Simoes-Araujo J.L.Sr."/>
            <person name="Barauna A.C."/>
            <person name="Silva K."/>
            <person name="Zilli J.E."/>
        </authorList>
    </citation>
    <scope>NUCLEOTIDE SEQUENCE [LARGE SCALE GENOMIC DNA]</scope>
    <source>
        <strain evidence="16 17">BR 10245</strain>
    </source>
</reference>
<dbReference type="HAMAP" id="MF_00065">
    <property type="entry name" value="Adenylyl_sulf_kinase"/>
    <property type="match status" value="1"/>
</dbReference>
<dbReference type="AlphaFoldDB" id="A0A176YBG9"/>
<evidence type="ECO:0000313" key="17">
    <source>
        <dbReference type="Proteomes" id="UP000076959"/>
    </source>
</evidence>
<dbReference type="InterPro" id="IPR027417">
    <property type="entry name" value="P-loop_NTPase"/>
</dbReference>
<dbReference type="PROSITE" id="PS51722">
    <property type="entry name" value="G_TR_2"/>
    <property type="match status" value="1"/>
</dbReference>
<keyword evidence="10" id="KW-0342">GTP-binding</keyword>
<evidence type="ECO:0000256" key="2">
    <source>
        <dbReference type="ARBA" id="ARBA00002357"/>
    </source>
</evidence>
<dbReference type="NCBIfam" id="NF004035">
    <property type="entry name" value="PRK05506.1"/>
    <property type="match status" value="1"/>
</dbReference>
<dbReference type="Gene3D" id="3.40.50.300">
    <property type="entry name" value="P-loop containing nucleotide triphosphate hydrolases"/>
    <property type="match status" value="2"/>
</dbReference>
<dbReference type="GO" id="GO:0004020">
    <property type="term" value="F:adenylylsulfate kinase activity"/>
    <property type="evidence" value="ECO:0007669"/>
    <property type="project" value="UniProtKB-UniRule"/>
</dbReference>
<keyword evidence="7" id="KW-0548">Nucleotidyltransferase</keyword>
<keyword evidence="14 16" id="KW-0418">Kinase</keyword>
<evidence type="ECO:0000259" key="15">
    <source>
        <dbReference type="PROSITE" id="PS51722"/>
    </source>
</evidence>
<dbReference type="InterPro" id="IPR050100">
    <property type="entry name" value="TRAFAC_GTPase_members"/>
</dbReference>
<dbReference type="GO" id="GO:0000103">
    <property type="term" value="P:sulfate assimilation"/>
    <property type="evidence" value="ECO:0007669"/>
    <property type="project" value="UniProtKB-UniRule"/>
</dbReference>
<dbReference type="PRINTS" id="PR00315">
    <property type="entry name" value="ELONGATNFCT"/>
</dbReference>
<comment type="pathway">
    <text evidence="14">Sulfur metabolism; hydrogen sulfide biosynthesis; sulfite from sulfate: step 2/3.</text>
</comment>
<dbReference type="Proteomes" id="UP000076959">
    <property type="component" value="Unassembled WGS sequence"/>
</dbReference>